<dbReference type="Pfam" id="PF00150">
    <property type="entry name" value="Cellulase"/>
    <property type="match status" value="1"/>
</dbReference>
<feature type="domain" description="Glycoside hydrolase family 5" evidence="3">
    <location>
        <begin position="19"/>
        <end position="266"/>
    </location>
</feature>
<proteinExistence type="predicted"/>
<keyword evidence="5" id="KW-1185">Reference proteome</keyword>
<keyword evidence="1 4" id="KW-0378">Hydrolase</keyword>
<dbReference type="InterPro" id="IPR001547">
    <property type="entry name" value="Glyco_hydro_5"/>
</dbReference>
<dbReference type="EMBL" id="JABEPP010000001">
    <property type="protein sequence ID" value="NNM71270.1"/>
    <property type="molecule type" value="Genomic_DNA"/>
</dbReference>
<dbReference type="GO" id="GO:0009251">
    <property type="term" value="P:glucan catabolic process"/>
    <property type="evidence" value="ECO:0007669"/>
    <property type="project" value="TreeGrafter"/>
</dbReference>
<evidence type="ECO:0000259" key="3">
    <source>
        <dbReference type="Pfam" id="PF00150"/>
    </source>
</evidence>
<dbReference type="Gene3D" id="3.90.930.1">
    <property type="match status" value="1"/>
</dbReference>
<evidence type="ECO:0000256" key="1">
    <source>
        <dbReference type="ARBA" id="ARBA00022801"/>
    </source>
</evidence>
<accession>A0A849I596</accession>
<dbReference type="Gene3D" id="2.180.10.10">
    <property type="entry name" value="RHS repeat-associated core"/>
    <property type="match status" value="1"/>
</dbReference>
<dbReference type="PANTHER" id="PTHR34142:SF1">
    <property type="entry name" value="GLYCOSIDE HYDROLASE FAMILY 5 DOMAIN-CONTAINING PROTEIN"/>
    <property type="match status" value="1"/>
</dbReference>
<dbReference type="RefSeq" id="WP_171216746.1">
    <property type="nucleotide sequence ID" value="NZ_JABEPP010000001.1"/>
</dbReference>
<comment type="caution">
    <text evidence="4">The sequence shown here is derived from an EMBL/GenBank/DDBJ whole genome shotgun (WGS) entry which is preliminary data.</text>
</comment>
<dbReference type="GO" id="GO:0004553">
    <property type="term" value="F:hydrolase activity, hydrolyzing O-glycosyl compounds"/>
    <property type="evidence" value="ECO:0007669"/>
    <property type="project" value="InterPro"/>
</dbReference>
<dbReference type="AlphaFoldDB" id="A0A849I596"/>
<keyword evidence="2" id="KW-0326">Glycosidase</keyword>
<dbReference type="Proteomes" id="UP000564885">
    <property type="component" value="Unassembled WGS sequence"/>
</dbReference>
<evidence type="ECO:0000256" key="2">
    <source>
        <dbReference type="ARBA" id="ARBA00023295"/>
    </source>
</evidence>
<dbReference type="Gene3D" id="3.20.20.80">
    <property type="entry name" value="Glycosidases"/>
    <property type="match status" value="1"/>
</dbReference>
<sequence>MNLGINLSGARYGLLADFSSIDYFAARGFSTIRLPLDWELLQPKLNGPLEASLMTQVHAFVSYAEARGMDVIIDLHNYGSYAGHLIGTAQTPVKAFADFWGRMAAEFKNDANVSFGLMNEPQLASAGAWLPAVNAAVSAIRAAGATSQEILVSGTYWDGAHNWTQTDNASVLGTKGAIVDPSDNIVFEVHQYLDDTSGKHEWVVSETIGVERLTAITEWARETGSRLYLGEFGVANNPTALIALGNMLNFLAANSDVWVGAAYWAAGKGWQDYMYSVEPNHGILDMPQMAVLAQHTDTRTVAKTLPDGLVEVLTFVGDSSSASIRDVVAADGRLLSRTLFDPEARVTRSVEVRSDQTLKLSIHSVPGSAPDIVEIYTPTDEIVSRTTFNTDGSKLLQFFGENEWQTVRSETYTADGRLAEVFIKNPDGTLVVQHYANDIISSVETFDAGWNFISRSSYDAAGRLTRTQSVDDSGHNVVTEYGSAGTVPTTAYVYDTSWKLIGTRSYDAEGLLLLERTKLAGGGEQVDSYQGGRITQTELFDRAGALVSRTVRDSDGTRTVSSFENGVIETLEVVASSGQILARTCYDDSGLVSTVERTAEDGTRLLETYRSGTASLATSEAYAADGRLVSRTTYDVEGRVSEVLTESSDGTHTVAKYAAGATTPSTLDVFDASWAIVSRTHFDPDGDVTAIDRIDASGRHLVDSFEPGSRSPIRSEIYDASWNLVSRTTFDGEGRVVETLQEGTDGTHTVARFTAGAEHPSTVDVFSPDWSILSRAHYDQNGAFIAIDRIDPSGRHLVDSFEPGSASPIRSEVYDASWNLLSRITYDSDGRITTVQHDKADGGHLIARYDADGDLQYLDTFAPNWAMLARATFLDDGSLQAVDHIGADGSHRVDTFRGGSEQAYRSEFYDPQWRFIEGRGFADGGGPTSELAAEAWNFAESGGPGGSVVPAPAWTDDTLSASASSDHFPVSGWLLAG</sequence>
<protein>
    <submittedName>
        <fullName evidence="4">Cellulase family glycosylhydrolase</fullName>
    </submittedName>
</protein>
<dbReference type="SUPFAM" id="SSF51445">
    <property type="entry name" value="(Trans)glycosidases"/>
    <property type="match status" value="1"/>
</dbReference>
<organism evidence="4 5">
    <name type="scientific">Enterovirga aerilata</name>
    <dbReference type="NCBI Taxonomy" id="2730920"/>
    <lineage>
        <taxon>Bacteria</taxon>
        <taxon>Pseudomonadati</taxon>
        <taxon>Pseudomonadota</taxon>
        <taxon>Alphaproteobacteria</taxon>
        <taxon>Hyphomicrobiales</taxon>
        <taxon>Methylobacteriaceae</taxon>
        <taxon>Enterovirga</taxon>
    </lineage>
</organism>
<evidence type="ECO:0000313" key="5">
    <source>
        <dbReference type="Proteomes" id="UP000564885"/>
    </source>
</evidence>
<name>A0A849I596_9HYPH</name>
<dbReference type="PANTHER" id="PTHR34142">
    <property type="entry name" value="ENDO-BETA-1,4-GLUCANASE A"/>
    <property type="match status" value="1"/>
</dbReference>
<gene>
    <name evidence="4" type="ORF">HJG44_02530</name>
</gene>
<dbReference type="InterPro" id="IPR017853">
    <property type="entry name" value="GH"/>
</dbReference>
<evidence type="ECO:0000313" key="4">
    <source>
        <dbReference type="EMBL" id="NNM71270.1"/>
    </source>
</evidence>
<reference evidence="4 5" key="1">
    <citation type="submission" date="2020-04" db="EMBL/GenBank/DDBJ databases">
        <title>Enterovirga sp. isolate from soil.</title>
        <authorList>
            <person name="Chea S."/>
            <person name="Kim D.-U."/>
        </authorList>
    </citation>
    <scope>NUCLEOTIDE SEQUENCE [LARGE SCALE GENOMIC DNA]</scope>
    <source>
        <strain evidence="4 5">DB1703</strain>
    </source>
</reference>